<accession>A0AAE0ZXP2</accession>
<name>A0AAE0ZXP2_9GAST</name>
<protein>
    <recommendedName>
        <fullName evidence="4">Secreted protein</fullName>
    </recommendedName>
</protein>
<feature type="signal peptide" evidence="1">
    <location>
        <begin position="1"/>
        <end position="16"/>
    </location>
</feature>
<proteinExistence type="predicted"/>
<organism evidence="2 3">
    <name type="scientific">Elysia crispata</name>
    <name type="common">lettuce slug</name>
    <dbReference type="NCBI Taxonomy" id="231223"/>
    <lineage>
        <taxon>Eukaryota</taxon>
        <taxon>Metazoa</taxon>
        <taxon>Spiralia</taxon>
        <taxon>Lophotrochozoa</taxon>
        <taxon>Mollusca</taxon>
        <taxon>Gastropoda</taxon>
        <taxon>Heterobranchia</taxon>
        <taxon>Euthyneura</taxon>
        <taxon>Panpulmonata</taxon>
        <taxon>Sacoglossa</taxon>
        <taxon>Placobranchoidea</taxon>
        <taxon>Plakobranchidae</taxon>
        <taxon>Elysia</taxon>
    </lineage>
</organism>
<dbReference type="AlphaFoldDB" id="A0AAE0ZXP2"/>
<comment type="caution">
    <text evidence="2">The sequence shown here is derived from an EMBL/GenBank/DDBJ whole genome shotgun (WGS) entry which is preliminary data.</text>
</comment>
<gene>
    <name evidence="2" type="ORF">RRG08_032573</name>
</gene>
<dbReference type="EMBL" id="JAWDGP010003079">
    <property type="protein sequence ID" value="KAK3777470.1"/>
    <property type="molecule type" value="Genomic_DNA"/>
</dbReference>
<evidence type="ECO:0000313" key="2">
    <source>
        <dbReference type="EMBL" id="KAK3777470.1"/>
    </source>
</evidence>
<feature type="chain" id="PRO_5042026451" description="Secreted protein" evidence="1">
    <location>
        <begin position="17"/>
        <end position="130"/>
    </location>
</feature>
<dbReference type="Proteomes" id="UP001283361">
    <property type="component" value="Unassembled WGS sequence"/>
</dbReference>
<keyword evidence="3" id="KW-1185">Reference proteome</keyword>
<evidence type="ECO:0000256" key="1">
    <source>
        <dbReference type="SAM" id="SignalP"/>
    </source>
</evidence>
<sequence length="130" mass="14963">MIVVIVVACLLSPSVKLPGDFVVSGDKLFNNSRRALIAEHYRYWGSSERHWWSSRARPELQTSSRFLHSQIRLIQTGFFSRAFRTIAILKKCLFCCVTRSLYLELHLSLPRATPTEHSLDQTTTTLYKSC</sequence>
<keyword evidence="1" id="KW-0732">Signal</keyword>
<evidence type="ECO:0000313" key="3">
    <source>
        <dbReference type="Proteomes" id="UP001283361"/>
    </source>
</evidence>
<evidence type="ECO:0008006" key="4">
    <source>
        <dbReference type="Google" id="ProtNLM"/>
    </source>
</evidence>
<reference evidence="2" key="1">
    <citation type="journal article" date="2023" name="G3 (Bethesda)">
        <title>A reference genome for the long-term kleptoplast-retaining sea slug Elysia crispata morphotype clarki.</title>
        <authorList>
            <person name="Eastman K.E."/>
            <person name="Pendleton A.L."/>
            <person name="Shaikh M.A."/>
            <person name="Suttiyut T."/>
            <person name="Ogas R."/>
            <person name="Tomko P."/>
            <person name="Gavelis G."/>
            <person name="Widhalm J.R."/>
            <person name="Wisecaver J.H."/>
        </authorList>
    </citation>
    <scope>NUCLEOTIDE SEQUENCE</scope>
    <source>
        <strain evidence="2">ECLA1</strain>
    </source>
</reference>